<protein>
    <submittedName>
        <fullName evidence="1">Uncharacterized protein</fullName>
    </submittedName>
</protein>
<evidence type="ECO:0000313" key="2">
    <source>
        <dbReference type="Proteomes" id="UP001187192"/>
    </source>
</evidence>
<evidence type="ECO:0000313" key="1">
    <source>
        <dbReference type="EMBL" id="GMN33429.1"/>
    </source>
</evidence>
<dbReference type="Gramene" id="FCD_00011731-RA">
    <property type="protein sequence ID" value="FCD_00011731-RA:cds"/>
    <property type="gene ID" value="FCD_00011731"/>
</dbReference>
<dbReference type="Proteomes" id="UP001187192">
    <property type="component" value="Unassembled WGS sequence"/>
</dbReference>
<name>A0AA88DCA2_FICCA</name>
<organism evidence="1 2">
    <name type="scientific">Ficus carica</name>
    <name type="common">Common fig</name>
    <dbReference type="NCBI Taxonomy" id="3494"/>
    <lineage>
        <taxon>Eukaryota</taxon>
        <taxon>Viridiplantae</taxon>
        <taxon>Streptophyta</taxon>
        <taxon>Embryophyta</taxon>
        <taxon>Tracheophyta</taxon>
        <taxon>Spermatophyta</taxon>
        <taxon>Magnoliopsida</taxon>
        <taxon>eudicotyledons</taxon>
        <taxon>Gunneridae</taxon>
        <taxon>Pentapetalae</taxon>
        <taxon>rosids</taxon>
        <taxon>fabids</taxon>
        <taxon>Rosales</taxon>
        <taxon>Moraceae</taxon>
        <taxon>Ficeae</taxon>
        <taxon>Ficus</taxon>
    </lineage>
</organism>
<keyword evidence="2" id="KW-1185">Reference proteome</keyword>
<reference evidence="1" key="1">
    <citation type="submission" date="2023-07" db="EMBL/GenBank/DDBJ databases">
        <title>draft genome sequence of fig (Ficus carica).</title>
        <authorList>
            <person name="Takahashi T."/>
            <person name="Nishimura K."/>
        </authorList>
    </citation>
    <scope>NUCLEOTIDE SEQUENCE</scope>
</reference>
<sequence>MKSRSCFIPSSLFLWRCFCNHHSVILSNFSAFLFIYLKYPCKCNHFTYGLQLQSPDVGEEIDSVFKRSSRVDILQILRRGGGSRVSEGKPGRGL</sequence>
<accession>A0AA88DCA2</accession>
<gene>
    <name evidence="1" type="ORF">TIFTF001_004166</name>
</gene>
<proteinExistence type="predicted"/>
<dbReference type="EMBL" id="BTGU01000004">
    <property type="protein sequence ID" value="GMN33429.1"/>
    <property type="molecule type" value="Genomic_DNA"/>
</dbReference>
<comment type="caution">
    <text evidence="1">The sequence shown here is derived from an EMBL/GenBank/DDBJ whole genome shotgun (WGS) entry which is preliminary data.</text>
</comment>
<dbReference type="AlphaFoldDB" id="A0AA88DCA2"/>